<dbReference type="SMART" id="SM00387">
    <property type="entry name" value="HATPase_c"/>
    <property type="match status" value="1"/>
</dbReference>
<sequence>MKYLLVLLSLLTFTVQAEPPYPLLSKGKADSLRRRLWQSPPDTNRVKLLVQLSFDLITKQYYSNKPIDSAAAYIRQAQALSQSLQYPAGLIDSDYARGYLLDRDWQEDEARKVIGQAVARSHEQHDRYREGMGWFLLNTTSGITLPTRIQYCERATQLFRAVHNQLREAQTLKEIADIHLLMGKPALAREELFHVLALYRACGHRELQYTFDLLAGASDALSNYKEALQYAQVGVQWAKSRQDTTMLQALYMRLGGVHQQLNQPEKTIQYYQLALRHATHYQNQNDNTVLNLNLAIAKNLLTLHRPQQALALVQQTNQALPTSNDFSRASVANAFISCYLATKQYQLANVWRRQLEVLATRPAVRENSRLQEGVYNYIGRCYLASHQYPQARTYFARSLAVGKITSNRTLMANSCLSLFQVDSAQGNLSSAIAYYKRYKAIQDSVFNENNSKQIAALQIQYDTEKRQQRIALLTKRNLMQQMTIRQREWQRNAVLGSAGLLFLVLGLGYNRYRLEQRSSRLLEQKQHALETQQVEINRKNEALKQVLGEKDQLLEERQELLVEKDWMLKEIHHRVKNNLQVVSSLLSTQSRHLHDPQAVAAIRESQNRVQVMALLHQKLYQADNIGRVNIVDYAREIVTYLVESFDRQQSVQTKLELAPIELETTLATPLGLIINEAVTNALKHAFPPPRRGTLTVRLAMLAPQLYQLTITDDGVGLPPSFDLKRSRSLGMVIIKGLSRQMDGQLAVTTADGVHLSLQFSTRKKPMYAETAT</sequence>
<accession>A0ABY4D0B3</accession>
<evidence type="ECO:0000313" key="12">
    <source>
        <dbReference type="Proteomes" id="UP000831113"/>
    </source>
</evidence>
<dbReference type="RefSeq" id="WP_243795735.1">
    <property type="nucleotide sequence ID" value="NZ_CP094669.1"/>
</dbReference>
<keyword evidence="12" id="KW-1185">Reference proteome</keyword>
<dbReference type="InterPro" id="IPR011990">
    <property type="entry name" value="TPR-like_helical_dom_sf"/>
</dbReference>
<evidence type="ECO:0000256" key="9">
    <source>
        <dbReference type="SAM" id="SignalP"/>
    </source>
</evidence>
<evidence type="ECO:0000256" key="1">
    <source>
        <dbReference type="ARBA" id="ARBA00000085"/>
    </source>
</evidence>
<evidence type="ECO:0000256" key="4">
    <source>
        <dbReference type="ARBA" id="ARBA00022679"/>
    </source>
</evidence>
<dbReference type="Gene3D" id="3.30.450.20">
    <property type="entry name" value="PAS domain"/>
    <property type="match status" value="1"/>
</dbReference>
<proteinExistence type="predicted"/>
<evidence type="ECO:0000256" key="6">
    <source>
        <dbReference type="ARBA" id="ARBA00022777"/>
    </source>
</evidence>
<evidence type="ECO:0000313" key="11">
    <source>
        <dbReference type="EMBL" id="UOG73373.1"/>
    </source>
</evidence>
<dbReference type="SUPFAM" id="SSF48452">
    <property type="entry name" value="TPR-like"/>
    <property type="match status" value="2"/>
</dbReference>
<evidence type="ECO:0000256" key="8">
    <source>
        <dbReference type="SAM" id="Coils"/>
    </source>
</evidence>
<keyword evidence="3" id="KW-0597">Phosphoprotein</keyword>
<evidence type="ECO:0000259" key="10">
    <source>
        <dbReference type="SMART" id="SM00387"/>
    </source>
</evidence>
<keyword evidence="9" id="KW-0732">Signal</keyword>
<keyword evidence="7" id="KW-0067">ATP-binding</keyword>
<reference evidence="11 12" key="1">
    <citation type="submission" date="2022-03" db="EMBL/GenBank/DDBJ databases">
        <title>Hymenobactersp. isolated from the air.</title>
        <authorList>
            <person name="Won M."/>
            <person name="Kwon S.-W."/>
        </authorList>
    </citation>
    <scope>NUCLEOTIDE SEQUENCE [LARGE SCALE GENOMIC DNA]</scope>
    <source>
        <strain evidence="11 12">KACC 21982</strain>
    </source>
</reference>
<feature type="chain" id="PRO_5047114971" description="histidine kinase" evidence="9">
    <location>
        <begin position="18"/>
        <end position="772"/>
    </location>
</feature>
<evidence type="ECO:0000256" key="2">
    <source>
        <dbReference type="ARBA" id="ARBA00012438"/>
    </source>
</evidence>
<protein>
    <recommendedName>
        <fullName evidence="2">histidine kinase</fullName>
        <ecNumber evidence="2">2.7.13.3</ecNumber>
    </recommendedName>
</protein>
<dbReference type="InterPro" id="IPR019734">
    <property type="entry name" value="TPR_rpt"/>
</dbReference>
<keyword evidence="5" id="KW-0547">Nucleotide-binding</keyword>
<comment type="catalytic activity">
    <reaction evidence="1">
        <text>ATP + protein L-histidine = ADP + protein N-phospho-L-histidine.</text>
        <dbReference type="EC" id="2.7.13.3"/>
    </reaction>
</comment>
<feature type="signal peptide" evidence="9">
    <location>
        <begin position="1"/>
        <end position="17"/>
    </location>
</feature>
<organism evidence="11 12">
    <name type="scientific">Hymenobacter tibetensis</name>
    <dbReference type="NCBI Taxonomy" id="497967"/>
    <lineage>
        <taxon>Bacteria</taxon>
        <taxon>Pseudomonadati</taxon>
        <taxon>Bacteroidota</taxon>
        <taxon>Cytophagia</taxon>
        <taxon>Cytophagales</taxon>
        <taxon>Hymenobacteraceae</taxon>
        <taxon>Hymenobacter</taxon>
    </lineage>
</organism>
<dbReference type="PANTHER" id="PTHR41523">
    <property type="entry name" value="TWO-COMPONENT SYSTEM SENSOR PROTEIN"/>
    <property type="match status" value="1"/>
</dbReference>
<dbReference type="Gene3D" id="1.25.40.10">
    <property type="entry name" value="Tetratricopeptide repeat domain"/>
    <property type="match status" value="2"/>
</dbReference>
<name>A0ABY4D0B3_9BACT</name>
<evidence type="ECO:0000256" key="7">
    <source>
        <dbReference type="ARBA" id="ARBA00022840"/>
    </source>
</evidence>
<gene>
    <name evidence="11" type="ORF">MTX78_14700</name>
</gene>
<dbReference type="EMBL" id="CP094669">
    <property type="protein sequence ID" value="UOG73373.1"/>
    <property type="molecule type" value="Genomic_DNA"/>
</dbReference>
<dbReference type="InterPro" id="IPR011495">
    <property type="entry name" value="Sig_transdc_His_kin_sub2_dim/P"/>
</dbReference>
<dbReference type="EC" id="2.7.13.3" evidence="2"/>
<dbReference type="InterPro" id="IPR036890">
    <property type="entry name" value="HATPase_C_sf"/>
</dbReference>
<dbReference type="SMART" id="SM00028">
    <property type="entry name" value="TPR"/>
    <property type="match status" value="3"/>
</dbReference>
<keyword evidence="8" id="KW-0175">Coiled coil</keyword>
<dbReference type="Gene3D" id="3.30.565.10">
    <property type="entry name" value="Histidine kinase-like ATPase, C-terminal domain"/>
    <property type="match status" value="1"/>
</dbReference>
<dbReference type="Proteomes" id="UP000831113">
    <property type="component" value="Chromosome"/>
</dbReference>
<dbReference type="Pfam" id="PF07568">
    <property type="entry name" value="HisKA_2"/>
    <property type="match status" value="1"/>
</dbReference>
<dbReference type="PANTHER" id="PTHR41523:SF8">
    <property type="entry name" value="ETHYLENE RESPONSE SENSOR PROTEIN"/>
    <property type="match status" value="1"/>
</dbReference>
<feature type="domain" description="Histidine kinase/HSP90-like ATPase" evidence="10">
    <location>
        <begin position="665"/>
        <end position="763"/>
    </location>
</feature>
<feature type="coiled-coil region" evidence="8">
    <location>
        <begin position="522"/>
        <end position="563"/>
    </location>
</feature>
<evidence type="ECO:0000256" key="5">
    <source>
        <dbReference type="ARBA" id="ARBA00022741"/>
    </source>
</evidence>
<keyword evidence="6" id="KW-0418">Kinase</keyword>
<keyword evidence="4" id="KW-0808">Transferase</keyword>
<evidence type="ECO:0000256" key="3">
    <source>
        <dbReference type="ARBA" id="ARBA00022553"/>
    </source>
</evidence>
<dbReference type="InterPro" id="IPR003594">
    <property type="entry name" value="HATPase_dom"/>
</dbReference>
<dbReference type="Pfam" id="PF02518">
    <property type="entry name" value="HATPase_c"/>
    <property type="match status" value="1"/>
</dbReference>
<dbReference type="SUPFAM" id="SSF55874">
    <property type="entry name" value="ATPase domain of HSP90 chaperone/DNA topoisomerase II/histidine kinase"/>
    <property type="match status" value="1"/>
</dbReference>